<dbReference type="InterPro" id="IPR002524">
    <property type="entry name" value="Cation_efflux"/>
</dbReference>
<evidence type="ECO:0000313" key="13">
    <source>
        <dbReference type="EMBL" id="UVW35076.1"/>
    </source>
</evidence>
<keyword evidence="5" id="KW-0410">Iron transport</keyword>
<dbReference type="InterPro" id="IPR027470">
    <property type="entry name" value="Cation_efflux_CTD"/>
</dbReference>
<feature type="transmembrane region" description="Helical" evidence="10">
    <location>
        <begin position="192"/>
        <end position="209"/>
    </location>
</feature>
<evidence type="ECO:0000313" key="14">
    <source>
        <dbReference type="Proteomes" id="UP001059934"/>
    </source>
</evidence>
<evidence type="ECO:0000256" key="5">
    <source>
        <dbReference type="ARBA" id="ARBA00022496"/>
    </source>
</evidence>
<dbReference type="InterPro" id="IPR050291">
    <property type="entry name" value="CDF_Transporter"/>
</dbReference>
<sequence>MSEPASTINQLPPEETARLLRLATYASTSVALVLIALKLAAWGASGSVSLLATLIDSMLDALASMINLIAVRHALTPADKEHRFGHGKAEALAGLSQSLFIAGSAGFLIFEAAERIANPVAVESVQLGIIVMVISIVATLGLLSFQQYVIRQTNSTAIKADALHYRTDLLVNGSVIIALILVSLGYPGFDGVFAAAIGVYILYSAREIIITSYDHLMDRELPDEDRDSIKALVLAHPSTRGLHDLRSRHSGTMTFIQLHLELDDDLSLMAAHKISDEVEARILSAFPGSEIIIHIDPQSVAAKETMPDFASSDQHSLD</sequence>
<dbReference type="NCBIfam" id="TIGR01297">
    <property type="entry name" value="CDF"/>
    <property type="match status" value="1"/>
</dbReference>
<dbReference type="PANTHER" id="PTHR43840:SF41">
    <property type="entry name" value="CATION-EFFLUX PUMP FIEF"/>
    <property type="match status" value="1"/>
</dbReference>
<dbReference type="SUPFAM" id="SSF161111">
    <property type="entry name" value="Cation efflux protein transmembrane domain-like"/>
    <property type="match status" value="1"/>
</dbReference>
<dbReference type="PANTHER" id="PTHR43840">
    <property type="entry name" value="MITOCHONDRIAL METAL TRANSPORTER 1-RELATED"/>
    <property type="match status" value="1"/>
</dbReference>
<evidence type="ECO:0000256" key="2">
    <source>
        <dbReference type="ARBA" id="ARBA00010212"/>
    </source>
</evidence>
<proteinExistence type="inferred from homology"/>
<keyword evidence="7" id="KW-0406">Ion transport</keyword>
<dbReference type="SUPFAM" id="SSF160240">
    <property type="entry name" value="Cation efflux protein cytoplasmic domain-like"/>
    <property type="match status" value="1"/>
</dbReference>
<accession>A0ABY5TPQ8</accession>
<feature type="domain" description="Cation efflux protein transmembrane" evidence="11">
    <location>
        <begin position="26"/>
        <end position="217"/>
    </location>
</feature>
<dbReference type="Gene3D" id="3.30.70.1350">
    <property type="entry name" value="Cation efflux protein, cytoplasmic domain"/>
    <property type="match status" value="1"/>
</dbReference>
<keyword evidence="9 10" id="KW-0472">Membrane</keyword>
<feature type="transmembrane region" description="Helical" evidence="10">
    <location>
        <begin position="48"/>
        <end position="70"/>
    </location>
</feature>
<evidence type="ECO:0000256" key="9">
    <source>
        <dbReference type="ARBA" id="ARBA00023136"/>
    </source>
</evidence>
<feature type="transmembrane region" description="Helical" evidence="10">
    <location>
        <begin position="169"/>
        <end position="186"/>
    </location>
</feature>
<evidence type="ECO:0000259" key="12">
    <source>
        <dbReference type="Pfam" id="PF16916"/>
    </source>
</evidence>
<evidence type="ECO:0000259" key="11">
    <source>
        <dbReference type="Pfam" id="PF01545"/>
    </source>
</evidence>
<comment type="similarity">
    <text evidence="2">Belongs to the cation diffusion facilitator (CDF) transporter (TC 2.A.4) family. FieF subfamily.</text>
</comment>
<evidence type="ECO:0000256" key="3">
    <source>
        <dbReference type="ARBA" id="ARBA00022448"/>
    </source>
</evidence>
<dbReference type="Proteomes" id="UP001059934">
    <property type="component" value="Chromosome"/>
</dbReference>
<comment type="subcellular location">
    <subcellularLocation>
        <location evidence="1">Membrane</location>
        <topology evidence="1">Multi-pass membrane protein</topology>
    </subcellularLocation>
</comment>
<organism evidence="13 14">
    <name type="scientific">SAR92 clade bacterium H455</name>
    <dbReference type="NCBI Taxonomy" id="2974818"/>
    <lineage>
        <taxon>Bacteria</taxon>
        <taxon>Pseudomonadati</taxon>
        <taxon>Pseudomonadota</taxon>
        <taxon>Gammaproteobacteria</taxon>
        <taxon>Cellvibrionales</taxon>
        <taxon>Porticoccaceae</taxon>
        <taxon>SAR92 clade</taxon>
    </lineage>
</organism>
<feature type="domain" description="Cation efflux protein cytoplasmic" evidence="12">
    <location>
        <begin position="221"/>
        <end position="297"/>
    </location>
</feature>
<keyword evidence="3" id="KW-0813">Transport</keyword>
<name>A0ABY5TPQ8_9GAMM</name>
<evidence type="ECO:0000256" key="1">
    <source>
        <dbReference type="ARBA" id="ARBA00004141"/>
    </source>
</evidence>
<dbReference type="Pfam" id="PF01545">
    <property type="entry name" value="Cation_efflux"/>
    <property type="match status" value="1"/>
</dbReference>
<feature type="transmembrane region" description="Helical" evidence="10">
    <location>
        <begin position="91"/>
        <end position="113"/>
    </location>
</feature>
<evidence type="ECO:0000256" key="8">
    <source>
        <dbReference type="ARBA" id="ARBA00022989"/>
    </source>
</evidence>
<protein>
    <submittedName>
        <fullName evidence="13">Cation diffusion facilitator family transporter</fullName>
    </submittedName>
</protein>
<keyword evidence="7" id="KW-0862">Zinc</keyword>
<evidence type="ECO:0000256" key="7">
    <source>
        <dbReference type="ARBA" id="ARBA00022906"/>
    </source>
</evidence>
<keyword evidence="6 10" id="KW-0812">Transmembrane</keyword>
<keyword evidence="4" id="KW-1003">Cell membrane</keyword>
<keyword evidence="5" id="KW-0408">Iron</keyword>
<feature type="transmembrane region" description="Helical" evidence="10">
    <location>
        <begin position="125"/>
        <end position="149"/>
    </location>
</feature>
<feature type="transmembrane region" description="Helical" evidence="10">
    <location>
        <begin position="22"/>
        <end position="42"/>
    </location>
</feature>
<evidence type="ECO:0000256" key="4">
    <source>
        <dbReference type="ARBA" id="ARBA00022475"/>
    </source>
</evidence>
<dbReference type="EMBL" id="CP103416">
    <property type="protein sequence ID" value="UVW35076.1"/>
    <property type="molecule type" value="Genomic_DNA"/>
</dbReference>
<keyword evidence="8 10" id="KW-1133">Transmembrane helix</keyword>
<evidence type="ECO:0000256" key="6">
    <source>
        <dbReference type="ARBA" id="ARBA00022692"/>
    </source>
</evidence>
<keyword evidence="14" id="KW-1185">Reference proteome</keyword>
<gene>
    <name evidence="13" type="ORF">NYF23_00370</name>
</gene>
<dbReference type="InterPro" id="IPR027469">
    <property type="entry name" value="Cation_efflux_TMD_sf"/>
</dbReference>
<evidence type="ECO:0000256" key="10">
    <source>
        <dbReference type="SAM" id="Phobius"/>
    </source>
</evidence>
<dbReference type="Gene3D" id="1.20.1510.10">
    <property type="entry name" value="Cation efflux protein transmembrane domain"/>
    <property type="match status" value="1"/>
</dbReference>
<dbReference type="Pfam" id="PF16916">
    <property type="entry name" value="ZT_dimer"/>
    <property type="match status" value="1"/>
</dbReference>
<dbReference type="InterPro" id="IPR058533">
    <property type="entry name" value="Cation_efflux_TM"/>
</dbReference>
<dbReference type="InterPro" id="IPR036837">
    <property type="entry name" value="Cation_efflux_CTD_sf"/>
</dbReference>
<reference evidence="13" key="1">
    <citation type="submission" date="2022-08" db="EMBL/GenBank/DDBJ databases">
        <title>Catabolic pathway analysis in culturable SAR92 clade bacteria reveals their overlooked roles in DMSP degradation in coastal seas.</title>
        <authorList>
            <person name="He X."/>
            <person name="Zhang X."/>
            <person name="Zhang Y."/>
        </authorList>
    </citation>
    <scope>NUCLEOTIDE SEQUENCE</scope>
    <source>
        <strain evidence="13">H455</strain>
    </source>
</reference>
<keyword evidence="7" id="KW-0864">Zinc transport</keyword>